<evidence type="ECO:0000256" key="8">
    <source>
        <dbReference type="ARBA" id="ARBA00022840"/>
    </source>
</evidence>
<dbReference type="InterPro" id="IPR002320">
    <property type="entry name" value="Thr-tRNA-ligase_IIa"/>
</dbReference>
<evidence type="ECO:0000259" key="14">
    <source>
        <dbReference type="PROSITE" id="PS50862"/>
    </source>
</evidence>
<dbReference type="EC" id="6.1.1.3" evidence="13"/>
<accession>A0A833PH68</accession>
<comment type="subunit">
    <text evidence="13">Homodimer.</text>
</comment>
<keyword evidence="9 13" id="KW-0694">RNA-binding</keyword>
<dbReference type="Proteomes" id="UP000490535">
    <property type="component" value="Unassembled WGS sequence"/>
</dbReference>
<dbReference type="InterPro" id="IPR045864">
    <property type="entry name" value="aa-tRNA-synth_II/BPL/LPL"/>
</dbReference>
<evidence type="ECO:0000256" key="1">
    <source>
        <dbReference type="ARBA" id="ARBA00008226"/>
    </source>
</evidence>
<dbReference type="CDD" id="cd00771">
    <property type="entry name" value="ThrRS_core"/>
    <property type="match status" value="1"/>
</dbReference>
<dbReference type="PROSITE" id="PS50862">
    <property type="entry name" value="AA_TRNA_LIGASE_II"/>
    <property type="match status" value="1"/>
</dbReference>
<comment type="caution">
    <text evidence="13">Lacks conserved residue(s) required for the propagation of feature annotation.</text>
</comment>
<evidence type="ECO:0000313" key="15">
    <source>
        <dbReference type="EMBL" id="KAF1026849.1"/>
    </source>
</evidence>
<dbReference type="GO" id="GO:0000049">
    <property type="term" value="F:tRNA binding"/>
    <property type="evidence" value="ECO:0007669"/>
    <property type="project" value="UniProtKB-KW"/>
</dbReference>
<evidence type="ECO:0000256" key="2">
    <source>
        <dbReference type="ARBA" id="ARBA00022490"/>
    </source>
</evidence>
<feature type="binding site" evidence="13">
    <location>
        <position position="387"/>
    </location>
    <ligand>
        <name>Zn(2+)</name>
        <dbReference type="ChEBI" id="CHEBI:29105"/>
        <note>catalytic</note>
    </ligand>
</feature>
<organism evidence="15 16">
    <name type="scientific">Acinetobacter bereziniae</name>
    <name type="common">Acinetobacter genomosp. 10</name>
    <dbReference type="NCBI Taxonomy" id="106648"/>
    <lineage>
        <taxon>Bacteria</taxon>
        <taxon>Pseudomonadati</taxon>
        <taxon>Pseudomonadota</taxon>
        <taxon>Gammaproteobacteria</taxon>
        <taxon>Moraxellales</taxon>
        <taxon>Moraxellaceae</taxon>
        <taxon>Acinetobacter</taxon>
    </lineage>
</organism>
<dbReference type="InterPro" id="IPR006195">
    <property type="entry name" value="aa-tRNA-synth_II"/>
</dbReference>
<evidence type="ECO:0000256" key="12">
    <source>
        <dbReference type="ARBA" id="ARBA00049515"/>
    </source>
</evidence>
<dbReference type="InterPro" id="IPR004154">
    <property type="entry name" value="Anticodon-bd"/>
</dbReference>
<comment type="caution">
    <text evidence="15">The sequence shown here is derived from an EMBL/GenBank/DDBJ whole genome shotgun (WGS) entry which is preliminary data.</text>
</comment>
<evidence type="ECO:0000256" key="7">
    <source>
        <dbReference type="ARBA" id="ARBA00022833"/>
    </source>
</evidence>
<evidence type="ECO:0000256" key="9">
    <source>
        <dbReference type="ARBA" id="ARBA00022884"/>
    </source>
</evidence>
<feature type="domain" description="Aminoacyl-transfer RNA synthetases class-II family profile" evidence="14">
    <location>
        <begin position="244"/>
        <end position="536"/>
    </location>
</feature>
<dbReference type="SUPFAM" id="SSF52954">
    <property type="entry name" value="Class II aaRS ABD-related"/>
    <property type="match status" value="1"/>
</dbReference>
<dbReference type="InterPro" id="IPR012947">
    <property type="entry name" value="tRNA_SAD"/>
</dbReference>
<dbReference type="PANTHER" id="PTHR11451:SF44">
    <property type="entry name" value="THREONINE--TRNA LIGASE, CHLOROPLASTIC_MITOCHONDRIAL 2"/>
    <property type="match status" value="1"/>
</dbReference>
<comment type="similarity">
    <text evidence="1 13">Belongs to the class-II aminoacyl-tRNA synthetase family.</text>
</comment>
<sequence length="643" mass="75611">MNIQINFQGSTQYFKVEQPLAISEILSRFKIQSYKKVFLAKVGQHYVSLQHLIQQDCVIELFSLNDDHNLNLLRHSYAYLLAQAIHQLFPAAQPVEYQITDQGIYYDFADTPHFNQEDLQKIELKMHESVQQHLDLHTINQTVDQVADFFKQQGFDFKQQVLKNKHNSNVLFFSQQHHFADFYLYPLVPNTGCLEHFKVTHASGAYWQADSSQPMLQRVYVTCWMNSKQLKNHLHQIQEAAKRDHRKLAQQLDLLNFDDKAPGAVFWHAKGWKLFQLLTEYLRQQQEEAGYIEVNTPDVMERELWEISGHWQNYQQHMFTTVTEDQRNYALKPMSCPGAVCLYDHELRSYRDLPLRMAEFGKVHRYEPSGSLHGLMRVRHFTQDDAHIFCSENQLLSECKQTIALIYRIYQQFGFNEISIKLSTRPEHRVGTEEIWDFLEDTLKQSLEQLDIAYYLNVGEGAFYGPKLEFTLKDAIGREWQCGTIQVDLNLPERFDIHYIDENNHKQRPVMLHRALFGSLERFIGILIEHYVGHFPFWLAPIQIAILPITLAEHDYAQHIQQLLRKFGFRTSLDLKPSKLNFKIRENTLQKIPYLIIIGEHEKQSSSIRLRAQNGVDLGNFKLTELVDFFKSLDEDLQSKCIR</sequence>
<keyword evidence="5 13" id="KW-0479">Metal-binding</keyword>
<keyword evidence="11 13" id="KW-0030">Aminoacyl-tRNA synthetase</keyword>
<feature type="binding site" evidence="13">
    <location>
        <position position="336"/>
    </location>
    <ligand>
        <name>Zn(2+)</name>
        <dbReference type="ChEBI" id="CHEBI:29105"/>
        <note>catalytic</note>
    </ligand>
</feature>
<dbReference type="InterPro" id="IPR033728">
    <property type="entry name" value="ThrRS_core"/>
</dbReference>
<dbReference type="SMART" id="SM00863">
    <property type="entry name" value="tRNA_SAD"/>
    <property type="match status" value="1"/>
</dbReference>
<dbReference type="GO" id="GO:0005737">
    <property type="term" value="C:cytoplasm"/>
    <property type="evidence" value="ECO:0007669"/>
    <property type="project" value="UniProtKB-SubCell"/>
</dbReference>
<dbReference type="Gene3D" id="3.30.930.10">
    <property type="entry name" value="Bira Bifunctional Protein, Domain 2"/>
    <property type="match status" value="1"/>
</dbReference>
<keyword evidence="10 13" id="KW-0648">Protein biosynthesis</keyword>
<dbReference type="HAMAP" id="MF_00184">
    <property type="entry name" value="Thr_tRNA_synth"/>
    <property type="match status" value="1"/>
</dbReference>
<evidence type="ECO:0000256" key="13">
    <source>
        <dbReference type="HAMAP-Rule" id="MF_00184"/>
    </source>
</evidence>
<dbReference type="FunFam" id="3.30.930.10:FF:000002">
    <property type="entry name" value="Threonine--tRNA ligase"/>
    <property type="match status" value="1"/>
</dbReference>
<protein>
    <recommendedName>
        <fullName evidence="13">Threonine--tRNA ligase</fullName>
        <ecNumber evidence="13">6.1.1.3</ecNumber>
    </recommendedName>
    <alternativeName>
        <fullName evidence="13">Threonyl-tRNA synthetase</fullName>
        <shortName evidence="13">ThrRS</shortName>
    </alternativeName>
</protein>
<dbReference type="InterPro" id="IPR018163">
    <property type="entry name" value="Thr/Ala-tRNA-synth_IIc_edit"/>
</dbReference>
<dbReference type="InterPro" id="IPR047246">
    <property type="entry name" value="ThrRS_anticodon"/>
</dbReference>
<dbReference type="PANTHER" id="PTHR11451">
    <property type="entry name" value="THREONINE-TRNA LIGASE"/>
    <property type="match status" value="1"/>
</dbReference>
<comment type="subcellular location">
    <subcellularLocation>
        <location evidence="13">Cytoplasm</location>
    </subcellularLocation>
</comment>
<dbReference type="Pfam" id="PF03129">
    <property type="entry name" value="HGTP_anticodon"/>
    <property type="match status" value="1"/>
</dbReference>
<evidence type="ECO:0000256" key="3">
    <source>
        <dbReference type="ARBA" id="ARBA00022555"/>
    </source>
</evidence>
<dbReference type="EMBL" id="WNDP01000017">
    <property type="protein sequence ID" value="KAF1026849.1"/>
    <property type="molecule type" value="Genomic_DNA"/>
</dbReference>
<evidence type="ECO:0000256" key="11">
    <source>
        <dbReference type="ARBA" id="ARBA00023146"/>
    </source>
</evidence>
<dbReference type="AlphaFoldDB" id="A0A833PH68"/>
<comment type="catalytic activity">
    <reaction evidence="12 13">
        <text>tRNA(Thr) + L-threonine + ATP = L-threonyl-tRNA(Thr) + AMP + diphosphate + H(+)</text>
        <dbReference type="Rhea" id="RHEA:24624"/>
        <dbReference type="Rhea" id="RHEA-COMP:9670"/>
        <dbReference type="Rhea" id="RHEA-COMP:9704"/>
        <dbReference type="ChEBI" id="CHEBI:15378"/>
        <dbReference type="ChEBI" id="CHEBI:30616"/>
        <dbReference type="ChEBI" id="CHEBI:33019"/>
        <dbReference type="ChEBI" id="CHEBI:57926"/>
        <dbReference type="ChEBI" id="CHEBI:78442"/>
        <dbReference type="ChEBI" id="CHEBI:78534"/>
        <dbReference type="ChEBI" id="CHEBI:456215"/>
        <dbReference type="EC" id="6.1.1.3"/>
    </reaction>
</comment>
<evidence type="ECO:0000256" key="4">
    <source>
        <dbReference type="ARBA" id="ARBA00022598"/>
    </source>
</evidence>
<evidence type="ECO:0000313" key="16">
    <source>
        <dbReference type="Proteomes" id="UP000490535"/>
    </source>
</evidence>
<name>A0A833PH68_ACIBZ</name>
<proteinExistence type="inferred from homology"/>
<comment type="cofactor">
    <cofactor evidence="13">
        <name>Zn(2+)</name>
        <dbReference type="ChEBI" id="CHEBI:29105"/>
    </cofactor>
    <text evidence="13">Binds 1 zinc ion per subunit.</text>
</comment>
<dbReference type="NCBIfam" id="TIGR00418">
    <property type="entry name" value="thrS"/>
    <property type="match status" value="1"/>
</dbReference>
<keyword evidence="4 13" id="KW-0436">Ligase</keyword>
<keyword evidence="8 13" id="KW-0067">ATP-binding</keyword>
<dbReference type="SUPFAM" id="SSF55186">
    <property type="entry name" value="ThrRS/AlaRS common domain"/>
    <property type="match status" value="1"/>
</dbReference>
<keyword evidence="6 13" id="KW-0547">Nucleotide-binding</keyword>
<keyword evidence="2 13" id="KW-0963">Cytoplasm</keyword>
<keyword evidence="7 13" id="KW-0862">Zinc</keyword>
<dbReference type="Gene3D" id="3.30.54.20">
    <property type="match status" value="1"/>
</dbReference>
<dbReference type="GO" id="GO:0046872">
    <property type="term" value="F:metal ion binding"/>
    <property type="evidence" value="ECO:0007669"/>
    <property type="project" value="UniProtKB-KW"/>
</dbReference>
<dbReference type="InterPro" id="IPR002314">
    <property type="entry name" value="aa-tRNA-synt_IIb"/>
</dbReference>
<reference evidence="16" key="1">
    <citation type="journal article" date="2020" name="MBio">
        <title>Horizontal gene transfer to a defensive symbiont with a reduced genome amongst a multipartite beetle microbiome.</title>
        <authorList>
            <person name="Waterworth S.C."/>
            <person name="Florez L.V."/>
            <person name="Rees E.R."/>
            <person name="Hertweck C."/>
            <person name="Kaltenpoth M."/>
            <person name="Kwan J.C."/>
        </authorList>
    </citation>
    <scope>NUCLEOTIDE SEQUENCE [LARGE SCALE GENOMIC DNA]</scope>
</reference>
<dbReference type="Gene3D" id="3.40.50.800">
    <property type="entry name" value="Anticodon-binding domain"/>
    <property type="match status" value="1"/>
</dbReference>
<dbReference type="GO" id="GO:0005524">
    <property type="term" value="F:ATP binding"/>
    <property type="evidence" value="ECO:0007669"/>
    <property type="project" value="UniProtKB-UniRule"/>
</dbReference>
<dbReference type="SUPFAM" id="SSF55681">
    <property type="entry name" value="Class II aaRS and biotin synthetases"/>
    <property type="match status" value="1"/>
</dbReference>
<evidence type="ECO:0000256" key="5">
    <source>
        <dbReference type="ARBA" id="ARBA00022723"/>
    </source>
</evidence>
<evidence type="ECO:0000256" key="6">
    <source>
        <dbReference type="ARBA" id="ARBA00022741"/>
    </source>
</evidence>
<keyword evidence="3 13" id="KW-0820">tRNA-binding</keyword>
<gene>
    <name evidence="15" type="primary">thrS_1</name>
    <name evidence="13" type="synonym">thrS</name>
    <name evidence="15" type="ORF">GAK29_01044</name>
</gene>
<dbReference type="CDD" id="cd00860">
    <property type="entry name" value="ThrRS_anticodon"/>
    <property type="match status" value="1"/>
</dbReference>
<dbReference type="FunFam" id="3.40.50.800:FF:000001">
    <property type="entry name" value="Threonine--tRNA ligase"/>
    <property type="match status" value="1"/>
</dbReference>
<dbReference type="GO" id="GO:0004829">
    <property type="term" value="F:threonine-tRNA ligase activity"/>
    <property type="evidence" value="ECO:0007669"/>
    <property type="project" value="UniProtKB-UniRule"/>
</dbReference>
<dbReference type="GO" id="GO:0006435">
    <property type="term" value="P:threonyl-tRNA aminoacylation"/>
    <property type="evidence" value="ECO:0007669"/>
    <property type="project" value="UniProtKB-UniRule"/>
</dbReference>
<evidence type="ECO:0000256" key="10">
    <source>
        <dbReference type="ARBA" id="ARBA00022917"/>
    </source>
</evidence>
<dbReference type="PRINTS" id="PR01047">
    <property type="entry name" value="TRNASYNTHTHR"/>
</dbReference>
<dbReference type="Gene3D" id="3.30.980.10">
    <property type="entry name" value="Threonyl-trna Synthetase, Chain A, domain 2"/>
    <property type="match status" value="1"/>
</dbReference>
<feature type="binding site" evidence="13">
    <location>
        <position position="513"/>
    </location>
    <ligand>
        <name>Zn(2+)</name>
        <dbReference type="ChEBI" id="CHEBI:29105"/>
        <note>catalytic</note>
    </ligand>
</feature>
<dbReference type="InterPro" id="IPR036621">
    <property type="entry name" value="Anticodon-bd_dom_sf"/>
</dbReference>
<dbReference type="Pfam" id="PF00587">
    <property type="entry name" value="tRNA-synt_2b"/>
    <property type="match status" value="1"/>
</dbReference>